<name>A0A271UCQ3_ECOLX</name>
<keyword evidence="3" id="KW-0540">Nuclease</keyword>
<keyword evidence="7" id="KW-0078">Bacteriocin</keyword>
<proteinExistence type="inferred from homology"/>
<dbReference type="RefSeq" id="WP_033870168.1">
    <property type="nucleotide sequence ID" value="NZ_BFOY01000275.1"/>
</dbReference>
<evidence type="ECO:0008006" key="10">
    <source>
        <dbReference type="Google" id="ProtNLM"/>
    </source>
</evidence>
<dbReference type="GO" id="GO:0004519">
    <property type="term" value="F:endonuclease activity"/>
    <property type="evidence" value="ECO:0007669"/>
    <property type="project" value="UniProtKB-KW"/>
</dbReference>
<dbReference type="GO" id="GO:0031640">
    <property type="term" value="P:killing of cells of another organism"/>
    <property type="evidence" value="ECO:0007669"/>
    <property type="project" value="UniProtKB-KW"/>
</dbReference>
<comment type="caution">
    <text evidence="8">The sequence shown here is derived from an EMBL/GenBank/DDBJ whole genome shotgun (WGS) entry which is preliminary data.</text>
</comment>
<dbReference type="Pfam" id="PF21431">
    <property type="entry name" value="Col-Pyo_DNase"/>
    <property type="match status" value="1"/>
</dbReference>
<evidence type="ECO:0000313" key="9">
    <source>
        <dbReference type="Proteomes" id="UP000324120"/>
    </source>
</evidence>
<keyword evidence="2" id="KW-0929">Antimicrobial</keyword>
<keyword evidence="4" id="KW-0255">Endonuclease</keyword>
<comment type="similarity">
    <text evidence="1">Belongs to the colicin/pyosin nuclease family.</text>
</comment>
<dbReference type="EMBL" id="VHKY01000007">
    <property type="protein sequence ID" value="TZE48469.1"/>
    <property type="molecule type" value="Genomic_DNA"/>
</dbReference>
<dbReference type="InterPro" id="IPR044925">
    <property type="entry name" value="His-Me_finger_sf"/>
</dbReference>
<dbReference type="Gene3D" id="3.90.540.10">
    <property type="entry name" value="Colicin/pyocin, DNase domain"/>
    <property type="match status" value="1"/>
</dbReference>
<gene>
    <name evidence="8" type="ORF">FKO60_12630</name>
</gene>
<dbReference type="SUPFAM" id="SSF54060">
    <property type="entry name" value="His-Me finger endonucleases"/>
    <property type="match status" value="1"/>
</dbReference>
<dbReference type="AlphaFoldDB" id="A0A271UCQ3"/>
<dbReference type="InterPro" id="IPR037146">
    <property type="entry name" value="Colicin/pyocin_DNase_dom_sf"/>
</dbReference>
<keyword evidence="6" id="KW-0044">Antibiotic</keyword>
<dbReference type="Proteomes" id="UP000324120">
    <property type="component" value="Unassembled WGS sequence"/>
</dbReference>
<dbReference type="GO" id="GO:0042742">
    <property type="term" value="P:defense response to bacterium"/>
    <property type="evidence" value="ECO:0007669"/>
    <property type="project" value="UniProtKB-KW"/>
</dbReference>
<dbReference type="GO" id="GO:0016787">
    <property type="term" value="F:hydrolase activity"/>
    <property type="evidence" value="ECO:0007669"/>
    <property type="project" value="UniProtKB-KW"/>
</dbReference>
<evidence type="ECO:0000256" key="5">
    <source>
        <dbReference type="ARBA" id="ARBA00022801"/>
    </source>
</evidence>
<sequence>MSQNSELIAQFSSNNQTRIKQGLTAKAPLEGWHYGPKEIVKEFHMYHCVAIEYGGEIYDIDNLRGHTSFA</sequence>
<evidence type="ECO:0000313" key="8">
    <source>
        <dbReference type="EMBL" id="TZE48469.1"/>
    </source>
</evidence>
<reference evidence="8 9" key="1">
    <citation type="submission" date="2019-06" db="EMBL/GenBank/DDBJ databases">
        <title>The presence and diversity of blaCTX-M among Escherichia coli from urban wastewater and feedlot cattle, in Alberta, Canada.</title>
        <authorList>
            <person name="Cormier A.C."/>
            <person name="Chalmer G."/>
            <person name="Cook S.R."/>
            <person name="Zaheer R."/>
            <person name="Hannon S.J."/>
            <person name="Booker C.W."/>
            <person name="Read R."/>
            <person name="Gow S.P."/>
            <person name="Mcallister T.A."/>
            <person name="Boerlin P."/>
        </authorList>
    </citation>
    <scope>NUCLEOTIDE SEQUENCE [LARGE SCALE GENOMIC DNA]</scope>
    <source>
        <strain evidence="8 9">347</strain>
    </source>
</reference>
<evidence type="ECO:0000256" key="3">
    <source>
        <dbReference type="ARBA" id="ARBA00022722"/>
    </source>
</evidence>
<organism evidence="8 9">
    <name type="scientific">Escherichia coli</name>
    <dbReference type="NCBI Taxonomy" id="562"/>
    <lineage>
        <taxon>Bacteria</taxon>
        <taxon>Pseudomonadati</taxon>
        <taxon>Pseudomonadota</taxon>
        <taxon>Gammaproteobacteria</taxon>
        <taxon>Enterobacterales</taxon>
        <taxon>Enterobacteriaceae</taxon>
        <taxon>Escherichia</taxon>
    </lineage>
</organism>
<evidence type="ECO:0000256" key="2">
    <source>
        <dbReference type="ARBA" id="ARBA00022529"/>
    </source>
</evidence>
<protein>
    <recommendedName>
        <fullName evidence="10">HNH endonuclease</fullName>
    </recommendedName>
</protein>
<evidence type="ECO:0000256" key="7">
    <source>
        <dbReference type="ARBA" id="ARBA00023048"/>
    </source>
</evidence>
<evidence type="ECO:0000256" key="4">
    <source>
        <dbReference type="ARBA" id="ARBA00022759"/>
    </source>
</evidence>
<accession>A0A271UCQ3</accession>
<evidence type="ECO:0000256" key="6">
    <source>
        <dbReference type="ARBA" id="ARBA00023022"/>
    </source>
</evidence>
<keyword evidence="5" id="KW-0378">Hydrolase</keyword>
<evidence type="ECO:0000256" key="1">
    <source>
        <dbReference type="ARBA" id="ARBA00006811"/>
    </source>
</evidence>